<keyword evidence="7" id="KW-1015">Disulfide bond</keyword>
<dbReference type="GO" id="GO:0005507">
    <property type="term" value="F:copper ion binding"/>
    <property type="evidence" value="ECO:0007669"/>
    <property type="project" value="UniProtKB-UniRule"/>
</dbReference>
<evidence type="ECO:0000256" key="3">
    <source>
        <dbReference type="ARBA" id="ARBA00022723"/>
    </source>
</evidence>
<sequence>MAFKLKLKHVLAAMALSAASLPVMAAECSIDVEANDAMQFNTKEIAVSKSCKEFTINLKHTGKLPKAAMGHNIVITKSADMQGVETDGIAAGADKDYVKEGDERVIAHTKLIGGGESDSIKVPVDKLTGDDMFFCSFPGHGAMMKGAVKLVD</sequence>
<feature type="domain" description="Blue (type 1) copper" evidence="9">
    <location>
        <begin position="26"/>
        <end position="150"/>
    </location>
</feature>
<keyword evidence="4 8" id="KW-0574">Periplasm</keyword>
<evidence type="ECO:0000256" key="1">
    <source>
        <dbReference type="ARBA" id="ARBA00004418"/>
    </source>
</evidence>
<dbReference type="Proteomes" id="UP000264036">
    <property type="component" value="Unassembled WGS sequence"/>
</dbReference>
<dbReference type="NCBIfam" id="TIGR02695">
    <property type="entry name" value="azurin"/>
    <property type="match status" value="1"/>
</dbReference>
<organism evidence="10 11">
    <name type="scientific">Advenella kashmirensis</name>
    <dbReference type="NCBI Taxonomy" id="310575"/>
    <lineage>
        <taxon>Bacteria</taxon>
        <taxon>Pseudomonadati</taxon>
        <taxon>Pseudomonadota</taxon>
        <taxon>Betaproteobacteria</taxon>
        <taxon>Burkholderiales</taxon>
        <taxon>Alcaligenaceae</taxon>
    </lineage>
</organism>
<dbReference type="Gene3D" id="2.60.40.420">
    <property type="entry name" value="Cupredoxins - blue copper proteins"/>
    <property type="match status" value="1"/>
</dbReference>
<dbReference type="GO" id="GO:0042597">
    <property type="term" value="C:periplasmic space"/>
    <property type="evidence" value="ECO:0007669"/>
    <property type="project" value="UniProtKB-SubCell"/>
</dbReference>
<dbReference type="SUPFAM" id="SSF49503">
    <property type="entry name" value="Cupredoxins"/>
    <property type="match status" value="1"/>
</dbReference>
<evidence type="ECO:0000256" key="5">
    <source>
        <dbReference type="ARBA" id="ARBA00022982"/>
    </source>
</evidence>
<evidence type="ECO:0000256" key="6">
    <source>
        <dbReference type="ARBA" id="ARBA00023008"/>
    </source>
</evidence>
<keyword evidence="5 8" id="KW-0249">Electron transport</keyword>
<evidence type="ECO:0000313" key="10">
    <source>
        <dbReference type="EMBL" id="HBP30887.1"/>
    </source>
</evidence>
<evidence type="ECO:0000313" key="11">
    <source>
        <dbReference type="Proteomes" id="UP000264036"/>
    </source>
</evidence>
<evidence type="ECO:0000259" key="9">
    <source>
        <dbReference type="Pfam" id="PF00127"/>
    </source>
</evidence>
<feature type="chain" id="PRO_5016481551" description="Azurin" evidence="8">
    <location>
        <begin position="26"/>
        <end position="152"/>
    </location>
</feature>
<proteinExistence type="predicted"/>
<dbReference type="EMBL" id="DOEK01000032">
    <property type="protein sequence ID" value="HBP30887.1"/>
    <property type="molecule type" value="Genomic_DNA"/>
</dbReference>
<dbReference type="InterPro" id="IPR000923">
    <property type="entry name" value="BlueCu_1"/>
</dbReference>
<reference evidence="10 11" key="1">
    <citation type="journal article" date="2018" name="Nat. Biotechnol.">
        <title>A standardized bacterial taxonomy based on genome phylogeny substantially revises the tree of life.</title>
        <authorList>
            <person name="Parks D.H."/>
            <person name="Chuvochina M."/>
            <person name="Waite D.W."/>
            <person name="Rinke C."/>
            <person name="Skarshewski A."/>
            <person name="Chaumeil P.A."/>
            <person name="Hugenholtz P."/>
        </authorList>
    </citation>
    <scope>NUCLEOTIDE SEQUENCE [LARGE SCALE GENOMIC DNA]</scope>
    <source>
        <strain evidence="10">UBA10707</strain>
    </source>
</reference>
<evidence type="ECO:0000256" key="8">
    <source>
        <dbReference type="RuleBase" id="RU363017"/>
    </source>
</evidence>
<evidence type="ECO:0000256" key="2">
    <source>
        <dbReference type="ARBA" id="ARBA00022448"/>
    </source>
</evidence>
<feature type="signal peptide" evidence="8">
    <location>
        <begin position="1"/>
        <end position="25"/>
    </location>
</feature>
<keyword evidence="3 8" id="KW-0479">Metal-binding</keyword>
<evidence type="ECO:0000256" key="4">
    <source>
        <dbReference type="ARBA" id="ARBA00022764"/>
    </source>
</evidence>
<keyword evidence="2 8" id="KW-0813">Transport</keyword>
<dbReference type="PANTHER" id="PTHR38439:SF2">
    <property type="entry name" value="OUTER MEMBRANE PROTEIN H.8"/>
    <property type="match status" value="1"/>
</dbReference>
<name>A0A356LIT8_9BURK</name>
<keyword evidence="6 8" id="KW-0186">Copper</keyword>
<evidence type="ECO:0000256" key="7">
    <source>
        <dbReference type="ARBA" id="ARBA00023157"/>
    </source>
</evidence>
<comment type="subcellular location">
    <subcellularLocation>
        <location evidence="1 8">Periplasm</location>
    </subcellularLocation>
</comment>
<dbReference type="InterPro" id="IPR008972">
    <property type="entry name" value="Cupredoxin"/>
</dbReference>
<comment type="function">
    <text evidence="8">Transfers electrons from cytochrome c551 to cytochrome oxidase.</text>
</comment>
<dbReference type="PANTHER" id="PTHR38439">
    <property type="entry name" value="AURACYANIN-B"/>
    <property type="match status" value="1"/>
</dbReference>
<keyword evidence="8" id="KW-0732">Signal</keyword>
<comment type="caution">
    <text evidence="10">The sequence shown here is derived from an EMBL/GenBank/DDBJ whole genome shotgun (WGS) entry which is preliminary data.</text>
</comment>
<accession>A0A356LIT8</accession>
<dbReference type="GO" id="GO:0009055">
    <property type="term" value="F:electron transfer activity"/>
    <property type="evidence" value="ECO:0007669"/>
    <property type="project" value="InterPro"/>
</dbReference>
<dbReference type="CDD" id="cd13922">
    <property type="entry name" value="Azurin"/>
    <property type="match status" value="1"/>
</dbReference>
<dbReference type="InterPro" id="IPR014068">
    <property type="entry name" value="Azurin"/>
</dbReference>
<dbReference type="AlphaFoldDB" id="A0A356LIT8"/>
<dbReference type="Pfam" id="PF00127">
    <property type="entry name" value="Copper-bind"/>
    <property type="match status" value="1"/>
</dbReference>
<protein>
    <recommendedName>
        <fullName evidence="8">Azurin</fullName>
    </recommendedName>
</protein>
<gene>
    <name evidence="10" type="primary">azu</name>
    <name evidence="10" type="ORF">DD666_15875</name>
</gene>
<dbReference type="InterPro" id="IPR050845">
    <property type="entry name" value="Cu-binding_ET"/>
</dbReference>